<dbReference type="Gene3D" id="1.10.375.10">
    <property type="entry name" value="Human Immunodeficiency Virus Type 1 Capsid Protein"/>
    <property type="match status" value="1"/>
</dbReference>
<feature type="domain" description="Retroviral nucleocapsid Gag protein p24 C-terminal" evidence="2">
    <location>
        <begin position="369"/>
        <end position="429"/>
    </location>
</feature>
<evidence type="ECO:0000259" key="2">
    <source>
        <dbReference type="Pfam" id="PF19317"/>
    </source>
</evidence>
<keyword evidence="4" id="KW-1185">Reference proteome</keyword>
<dbReference type="GO" id="GO:0016032">
    <property type="term" value="P:viral process"/>
    <property type="evidence" value="ECO:0007669"/>
    <property type="project" value="InterPro"/>
</dbReference>
<dbReference type="EMBL" id="VZRO01008058">
    <property type="protein sequence ID" value="NWV57456.1"/>
    <property type="molecule type" value="Genomic_DNA"/>
</dbReference>
<feature type="non-terminal residue" evidence="3">
    <location>
        <position position="485"/>
    </location>
</feature>
<organism evidence="3 4">
    <name type="scientific">Daphoenositta chrysoptera</name>
    <name type="common">varied sittella</name>
    <dbReference type="NCBI Taxonomy" id="254528"/>
    <lineage>
        <taxon>Eukaryota</taxon>
        <taxon>Metazoa</taxon>
        <taxon>Chordata</taxon>
        <taxon>Craniata</taxon>
        <taxon>Vertebrata</taxon>
        <taxon>Euteleostomi</taxon>
        <taxon>Archelosauria</taxon>
        <taxon>Archosauria</taxon>
        <taxon>Dinosauria</taxon>
        <taxon>Saurischia</taxon>
        <taxon>Theropoda</taxon>
        <taxon>Coelurosauria</taxon>
        <taxon>Aves</taxon>
        <taxon>Neognathae</taxon>
        <taxon>Neoaves</taxon>
        <taxon>Telluraves</taxon>
        <taxon>Australaves</taxon>
        <taxon>Passeriformes</taxon>
        <taxon>Corvoidea</taxon>
        <taxon>Pachycephalidae</taxon>
        <taxon>Daphoenositta</taxon>
    </lineage>
</organism>
<accession>A0A7K6G2C4</accession>
<dbReference type="InterPro" id="IPR008916">
    <property type="entry name" value="Retrov_capsid_C"/>
</dbReference>
<dbReference type="InterPro" id="IPR050195">
    <property type="entry name" value="Primate_lentivir_Gag_pol-like"/>
</dbReference>
<dbReference type="PANTHER" id="PTHR40389">
    <property type="entry name" value="ENDOGENOUS RETROVIRUS GROUP K MEMBER 24 GAG POLYPROTEIN-RELATED"/>
    <property type="match status" value="1"/>
</dbReference>
<reference evidence="3 4" key="1">
    <citation type="submission" date="2019-09" db="EMBL/GenBank/DDBJ databases">
        <title>Bird 10,000 Genomes (B10K) Project - Family phase.</title>
        <authorList>
            <person name="Zhang G."/>
        </authorList>
    </citation>
    <scope>NUCLEOTIDE SEQUENCE [LARGE SCALE GENOMIC DNA]</scope>
    <source>
        <strain evidence="3">B10K-DU-029-47</strain>
        <tissue evidence="3">Heart</tissue>
    </source>
</reference>
<feature type="region of interest" description="Disordered" evidence="1">
    <location>
        <begin position="121"/>
        <end position="152"/>
    </location>
</feature>
<gene>
    <name evidence="3" type="primary">Ervk8_1</name>
    <name evidence="3" type="ORF">DAPCHR_R08974</name>
</gene>
<dbReference type="Gene3D" id="1.10.1200.30">
    <property type="match status" value="1"/>
</dbReference>
<dbReference type="SUPFAM" id="SSF47353">
    <property type="entry name" value="Retrovirus capsid dimerization domain-like"/>
    <property type="match status" value="1"/>
</dbReference>
<feature type="non-terminal residue" evidence="3">
    <location>
        <position position="1"/>
    </location>
</feature>
<evidence type="ECO:0000313" key="4">
    <source>
        <dbReference type="Proteomes" id="UP000557315"/>
    </source>
</evidence>
<evidence type="ECO:0000313" key="3">
    <source>
        <dbReference type="EMBL" id="NWV57456.1"/>
    </source>
</evidence>
<evidence type="ECO:0000256" key="1">
    <source>
        <dbReference type="SAM" id="MobiDB-lite"/>
    </source>
</evidence>
<protein>
    <submittedName>
        <fullName evidence="3">GAK8 protein</fullName>
    </submittedName>
</protein>
<sequence>MERQAAYDLFICFLQKRQVVGIDLKKELPALLEFGTELGFFVNPHTVHEIGEWRKLGDKLFELTLDDNKNAKKMSRLWKVVHNELLRHQAEKTAAQQVVTAQEKNKAYSDSWGSDVPNPPAVTTLHLPPPHSGAGVSGSQTATPSAPVMPVGETQSISPIRSLEPTAPLKANEPIRGANSDLAGAIAKERREMWAAVARHGAEQGDDALLEAAADSLACPVLFAQPNPAGGFDIDLTPLDWKLLTQLRATVSQFGVKSEPVKQMLDYLFNTHLLLPSDLKGIGKLIFTQHQYMLFSAHWQAEAQASVAVQRGPGDPLQGITLNELMAYGPFQRPEAQALMGPDKVREAMNVAKRAIKKIKEPGGVPLYMGIKQGPQEPLGSFVDKIALAIDKAGVPEYMKGALLKQCILQNGNAATKQMLNAFGPDWTVPEALEKAAHMPTGDQVFLAESLKQLGLGLQESVKASSTQVLAALAPLQASRSTGAH</sequence>
<dbReference type="PANTHER" id="PTHR40389:SF3">
    <property type="entry name" value="IGE-BINDING PROTEIN"/>
    <property type="match status" value="1"/>
</dbReference>
<dbReference type="InterPro" id="IPR045345">
    <property type="entry name" value="Gag_p24_C"/>
</dbReference>
<dbReference type="InterPro" id="IPR008919">
    <property type="entry name" value="Retrov_capsid_N"/>
</dbReference>
<dbReference type="SUPFAM" id="SSF47943">
    <property type="entry name" value="Retrovirus capsid protein, N-terminal core domain"/>
    <property type="match status" value="1"/>
</dbReference>
<proteinExistence type="predicted"/>
<dbReference type="Pfam" id="PF19317">
    <property type="entry name" value="Gag_p24_C"/>
    <property type="match status" value="1"/>
</dbReference>
<comment type="caution">
    <text evidence="3">The sequence shown here is derived from an EMBL/GenBank/DDBJ whole genome shotgun (WGS) entry which is preliminary data.</text>
</comment>
<dbReference type="Proteomes" id="UP000557315">
    <property type="component" value="Unassembled WGS sequence"/>
</dbReference>
<dbReference type="Pfam" id="PF00607">
    <property type="entry name" value="Gag_p24"/>
    <property type="match status" value="1"/>
</dbReference>
<dbReference type="AlphaFoldDB" id="A0A7K6G2C4"/>
<name>A0A7K6G2C4_9CORV</name>